<evidence type="ECO:0000313" key="2">
    <source>
        <dbReference type="EMBL" id="WMB28727.1"/>
    </source>
</evidence>
<dbReference type="RefSeq" id="WP_018366530.1">
    <property type="nucleotide sequence ID" value="NZ_CP110509.1"/>
</dbReference>
<gene>
    <name evidence="2" type="ORF">N1496_04515</name>
</gene>
<dbReference type="EMBL" id="CP110509">
    <property type="protein sequence ID" value="WMB28727.1"/>
    <property type="molecule type" value="Genomic_DNA"/>
</dbReference>
<accession>A0ABY9LIN9</accession>
<name>A0ABY9LIN9_9STRE</name>
<dbReference type="InterPro" id="IPR005025">
    <property type="entry name" value="FMN_Rdtase-like_dom"/>
</dbReference>
<dbReference type="Proteomes" id="UP001238096">
    <property type="component" value="Chromosome"/>
</dbReference>
<dbReference type="PANTHER" id="PTHR30543:SF21">
    <property type="entry name" value="NAD(P)H-DEPENDENT FMN REDUCTASE LOT6"/>
    <property type="match status" value="1"/>
</dbReference>
<dbReference type="SUPFAM" id="SSF52218">
    <property type="entry name" value="Flavoproteins"/>
    <property type="match status" value="1"/>
</dbReference>
<sequence>MTQRKIGIILGSLKKTSYSRKLAQAIEKIAPKDHKITIIEIKDLPLFNPDNDKDNNRPQAYEDFRKEVKEQDALIFITPEYNRTIPAALKNALEIGSRPYGQVAFAKKPSLIISQSNGKLGGFGANHHLRQSLVYLDTPLMQQPEVYLSEVHTLFDGEAQLLPETEDFLRFVLDSFDHFASSLLAKKEN</sequence>
<evidence type="ECO:0000313" key="3">
    <source>
        <dbReference type="Proteomes" id="UP001238096"/>
    </source>
</evidence>
<dbReference type="PANTHER" id="PTHR30543">
    <property type="entry name" value="CHROMATE REDUCTASE"/>
    <property type="match status" value="1"/>
</dbReference>
<feature type="domain" description="NADPH-dependent FMN reductase-like" evidence="1">
    <location>
        <begin position="5"/>
        <end position="152"/>
    </location>
</feature>
<organism evidence="2 3">
    <name type="scientific">Streptococcus didelphis</name>
    <dbReference type="NCBI Taxonomy" id="102886"/>
    <lineage>
        <taxon>Bacteria</taxon>
        <taxon>Bacillati</taxon>
        <taxon>Bacillota</taxon>
        <taxon>Bacilli</taxon>
        <taxon>Lactobacillales</taxon>
        <taxon>Streptococcaceae</taxon>
        <taxon>Streptococcus</taxon>
    </lineage>
</organism>
<dbReference type="Gene3D" id="3.40.50.360">
    <property type="match status" value="1"/>
</dbReference>
<dbReference type="InterPro" id="IPR050712">
    <property type="entry name" value="NAD(P)H-dep_reductase"/>
</dbReference>
<proteinExistence type="predicted"/>
<keyword evidence="3" id="KW-1185">Reference proteome</keyword>
<protein>
    <submittedName>
        <fullName evidence="2">NAD(P)H-dependent oxidoreductase</fullName>
    </submittedName>
</protein>
<reference evidence="3" key="1">
    <citation type="submission" date="2022-10" db="EMBL/GenBank/DDBJ databases">
        <title>Streptococcus didelphis as causative of fatal infections in opossums (Didelphis albiventris).</title>
        <authorList>
            <person name="Breyer G.M."/>
            <person name="Da Silva M.E.R.J."/>
            <person name="Siqueira F.M."/>
        </authorList>
    </citation>
    <scope>NUCLEOTIDE SEQUENCE [LARGE SCALE GENOMIC DNA]</scope>
    <source>
        <strain evidence="3">LBVP101/21</strain>
    </source>
</reference>
<evidence type="ECO:0000259" key="1">
    <source>
        <dbReference type="Pfam" id="PF03358"/>
    </source>
</evidence>
<dbReference type="InterPro" id="IPR029039">
    <property type="entry name" value="Flavoprotein-like_sf"/>
</dbReference>
<dbReference type="Pfam" id="PF03358">
    <property type="entry name" value="FMN_red"/>
    <property type="match status" value="1"/>
</dbReference>